<proteinExistence type="predicted"/>
<sequence length="137" mass="15923">MEQHFLLDDTTFEAQFAACKLSPGMFTHEAHIRLAWIHVKKYGVEQAIQNICSQLVAFVDSVGARDKYNKTLTIAAIKAVKHFIDKEPVNNFPDFITRFPRLKYNFKELLAFHYKVDIYNSPQAKQEFLEPDLLPFT</sequence>
<dbReference type="EMBL" id="FOBB01000004">
    <property type="protein sequence ID" value="SEM45679.1"/>
    <property type="molecule type" value="Genomic_DNA"/>
</dbReference>
<name>A0A1H7YKM4_9BACT</name>
<gene>
    <name evidence="1" type="ORF">SAMN04488505_104454</name>
</gene>
<dbReference type="Proteomes" id="UP000198984">
    <property type="component" value="Unassembled WGS sequence"/>
</dbReference>
<organism evidence="1 2">
    <name type="scientific">Chitinophaga rupis</name>
    <dbReference type="NCBI Taxonomy" id="573321"/>
    <lineage>
        <taxon>Bacteria</taxon>
        <taxon>Pseudomonadati</taxon>
        <taxon>Bacteroidota</taxon>
        <taxon>Chitinophagia</taxon>
        <taxon>Chitinophagales</taxon>
        <taxon>Chitinophagaceae</taxon>
        <taxon>Chitinophaga</taxon>
    </lineage>
</organism>
<protein>
    <submittedName>
        <fullName evidence="1">Uncharacterized protein</fullName>
    </submittedName>
</protein>
<dbReference type="RefSeq" id="WP_089915514.1">
    <property type="nucleotide sequence ID" value="NZ_FOBB01000004.1"/>
</dbReference>
<dbReference type="STRING" id="573321.SAMN04488505_104454"/>
<dbReference type="AlphaFoldDB" id="A0A1H7YKM4"/>
<accession>A0A1H7YKM4</accession>
<dbReference type="OrthoDB" id="282517at2"/>
<evidence type="ECO:0000313" key="1">
    <source>
        <dbReference type="EMBL" id="SEM45679.1"/>
    </source>
</evidence>
<keyword evidence="2" id="KW-1185">Reference proteome</keyword>
<evidence type="ECO:0000313" key="2">
    <source>
        <dbReference type="Proteomes" id="UP000198984"/>
    </source>
</evidence>
<reference evidence="1 2" key="1">
    <citation type="submission" date="2016-10" db="EMBL/GenBank/DDBJ databases">
        <authorList>
            <person name="de Groot N.N."/>
        </authorList>
    </citation>
    <scope>NUCLEOTIDE SEQUENCE [LARGE SCALE GENOMIC DNA]</scope>
    <source>
        <strain evidence="1 2">DSM 21039</strain>
    </source>
</reference>